<gene>
    <name evidence="12" type="primary">yidC</name>
    <name evidence="12" type="ORF">WMW72_25095</name>
</gene>
<proteinExistence type="inferred from homology"/>
<evidence type="ECO:0000259" key="11">
    <source>
        <dbReference type="Pfam" id="PF02096"/>
    </source>
</evidence>
<dbReference type="NCBIfam" id="TIGR03592">
    <property type="entry name" value="yidC_oxa1_cterm"/>
    <property type="match status" value="1"/>
</dbReference>
<keyword evidence="7 10" id="KW-0472">Membrane</keyword>
<evidence type="ECO:0000256" key="10">
    <source>
        <dbReference type="SAM" id="Phobius"/>
    </source>
</evidence>
<feature type="transmembrane region" description="Helical" evidence="10">
    <location>
        <begin position="166"/>
        <end position="183"/>
    </location>
</feature>
<keyword evidence="8" id="KW-0143">Chaperone</keyword>
<accession>A0ABU9DSN5</accession>
<keyword evidence="6 10" id="KW-1133">Transmembrane helix</keyword>
<protein>
    <submittedName>
        <fullName evidence="12">Membrane protein insertase YidC</fullName>
    </submittedName>
</protein>
<dbReference type="PANTHER" id="PTHR12428">
    <property type="entry name" value="OXA1"/>
    <property type="match status" value="1"/>
</dbReference>
<dbReference type="InterPro" id="IPR028055">
    <property type="entry name" value="YidC/Oxa/ALB_C"/>
</dbReference>
<evidence type="ECO:0000256" key="6">
    <source>
        <dbReference type="ARBA" id="ARBA00022989"/>
    </source>
</evidence>
<evidence type="ECO:0000256" key="4">
    <source>
        <dbReference type="ARBA" id="ARBA00022692"/>
    </source>
</evidence>
<evidence type="ECO:0000256" key="8">
    <source>
        <dbReference type="ARBA" id="ARBA00023186"/>
    </source>
</evidence>
<reference evidence="12 13" key="1">
    <citation type="submission" date="2024-04" db="EMBL/GenBank/DDBJ databases">
        <title>draft genome sequnece of Paenibacillus filicis.</title>
        <authorList>
            <person name="Kim D.-U."/>
        </authorList>
    </citation>
    <scope>NUCLEOTIDE SEQUENCE [LARGE SCALE GENOMIC DNA]</scope>
    <source>
        <strain evidence="12 13">KACC14197</strain>
    </source>
</reference>
<name>A0ABU9DSN5_9BACL</name>
<evidence type="ECO:0000256" key="2">
    <source>
        <dbReference type="ARBA" id="ARBA00022448"/>
    </source>
</evidence>
<evidence type="ECO:0000313" key="13">
    <source>
        <dbReference type="Proteomes" id="UP001469365"/>
    </source>
</evidence>
<dbReference type="PANTHER" id="PTHR12428:SF65">
    <property type="entry name" value="CYTOCHROME C OXIDASE ASSEMBLY PROTEIN COX18, MITOCHONDRIAL"/>
    <property type="match status" value="1"/>
</dbReference>
<dbReference type="Pfam" id="PF02096">
    <property type="entry name" value="60KD_IMP"/>
    <property type="match status" value="1"/>
</dbReference>
<sequence>MYTWFQPIISLLAQVLSVLESALHDWGFAIIALTLLVKLALYRFNLTIARQQVLSAAMNPQMKKLRETYGQDPAALMKEMTKLQQQHGYRPLAPFMGMLLQLPVLSAMYGLFLTHGSTMTSILVPWVPHLSAADPMHLIPIITGLLSFAVGLIPLTEITGAPTMPVGQKVFLGVVLMALPLFVTWRSPIALGLYWIGGTLFNLLERLFYRTALGKRLLNKGRAEVSQPSLS</sequence>
<evidence type="ECO:0000256" key="3">
    <source>
        <dbReference type="ARBA" id="ARBA00022475"/>
    </source>
</evidence>
<keyword evidence="4 9" id="KW-0812">Transmembrane</keyword>
<comment type="subcellular location">
    <subcellularLocation>
        <location evidence="1">Cell membrane</location>
        <topology evidence="1">Multi-pass membrane protein</topology>
    </subcellularLocation>
    <subcellularLocation>
        <location evidence="9">Membrane</location>
        <topology evidence="9">Multi-pass membrane protein</topology>
    </subcellularLocation>
</comment>
<feature type="transmembrane region" description="Helical" evidence="10">
    <location>
        <begin position="92"/>
        <end position="115"/>
    </location>
</feature>
<dbReference type="CDD" id="cd20070">
    <property type="entry name" value="5TM_YidC_Alb3"/>
    <property type="match status" value="1"/>
</dbReference>
<evidence type="ECO:0000313" key="12">
    <source>
        <dbReference type="EMBL" id="MEK8131187.1"/>
    </source>
</evidence>
<keyword evidence="13" id="KW-1185">Reference proteome</keyword>
<keyword evidence="3" id="KW-1003">Cell membrane</keyword>
<organism evidence="12 13">
    <name type="scientific">Paenibacillus filicis</name>
    <dbReference type="NCBI Taxonomy" id="669464"/>
    <lineage>
        <taxon>Bacteria</taxon>
        <taxon>Bacillati</taxon>
        <taxon>Bacillota</taxon>
        <taxon>Bacilli</taxon>
        <taxon>Bacillales</taxon>
        <taxon>Paenibacillaceae</taxon>
        <taxon>Paenibacillus</taxon>
    </lineage>
</organism>
<comment type="caution">
    <text evidence="12">The sequence shown here is derived from an EMBL/GenBank/DDBJ whole genome shotgun (WGS) entry which is preliminary data.</text>
</comment>
<feature type="domain" description="Membrane insertase YidC/Oxa/ALB C-terminal" evidence="11">
    <location>
        <begin position="26"/>
        <end position="209"/>
    </location>
</feature>
<keyword evidence="2" id="KW-0813">Transport</keyword>
<dbReference type="InterPro" id="IPR047196">
    <property type="entry name" value="YidC_ALB_C"/>
</dbReference>
<comment type="similarity">
    <text evidence="9">Belongs to the OXA1/ALB3/YidC family.</text>
</comment>
<evidence type="ECO:0000256" key="7">
    <source>
        <dbReference type="ARBA" id="ARBA00023136"/>
    </source>
</evidence>
<dbReference type="RefSeq" id="WP_341418316.1">
    <property type="nucleotide sequence ID" value="NZ_JBBPCC010000019.1"/>
</dbReference>
<evidence type="ECO:0000256" key="5">
    <source>
        <dbReference type="ARBA" id="ARBA00022927"/>
    </source>
</evidence>
<evidence type="ECO:0000256" key="1">
    <source>
        <dbReference type="ARBA" id="ARBA00004651"/>
    </source>
</evidence>
<dbReference type="InterPro" id="IPR001708">
    <property type="entry name" value="YidC/ALB3/OXA1/COX18"/>
</dbReference>
<evidence type="ECO:0000256" key="9">
    <source>
        <dbReference type="RuleBase" id="RU003945"/>
    </source>
</evidence>
<keyword evidence="5" id="KW-0653">Protein transport</keyword>
<feature type="transmembrane region" description="Helical" evidence="10">
    <location>
        <begin position="26"/>
        <end position="44"/>
    </location>
</feature>
<dbReference type="EMBL" id="JBBPCC010000019">
    <property type="protein sequence ID" value="MEK8131187.1"/>
    <property type="molecule type" value="Genomic_DNA"/>
</dbReference>
<feature type="transmembrane region" description="Helical" evidence="10">
    <location>
        <begin position="135"/>
        <end position="154"/>
    </location>
</feature>
<dbReference type="Proteomes" id="UP001469365">
    <property type="component" value="Unassembled WGS sequence"/>
</dbReference>